<dbReference type="RefSeq" id="WP_243012519.1">
    <property type="nucleotide sequence ID" value="NZ_JALGAR010000003.1"/>
</dbReference>
<dbReference type="InterPro" id="IPR013154">
    <property type="entry name" value="ADH-like_N"/>
</dbReference>
<dbReference type="PANTHER" id="PTHR45348">
    <property type="entry name" value="HYPOTHETICAL OXIDOREDUCTASE (EUROFUNG)"/>
    <property type="match status" value="1"/>
</dbReference>
<comment type="caution">
    <text evidence="2">The sequence shown here is derived from an EMBL/GenBank/DDBJ whole genome shotgun (WGS) entry which is preliminary data.</text>
</comment>
<evidence type="ECO:0000313" key="2">
    <source>
        <dbReference type="EMBL" id="MCI4658893.1"/>
    </source>
</evidence>
<dbReference type="SUPFAM" id="SSF50129">
    <property type="entry name" value="GroES-like"/>
    <property type="match status" value="1"/>
</dbReference>
<protein>
    <submittedName>
        <fullName evidence="2">Zinc-binding alcohol dehydrogenase family protein</fullName>
    </submittedName>
</protein>
<keyword evidence="3" id="KW-1185">Reference proteome</keyword>
<dbReference type="Gene3D" id="3.90.180.10">
    <property type="entry name" value="Medium-chain alcohol dehydrogenases, catalytic domain"/>
    <property type="match status" value="1"/>
</dbReference>
<dbReference type="CDD" id="cd08249">
    <property type="entry name" value="enoyl_reductase_like"/>
    <property type="match status" value="1"/>
</dbReference>
<dbReference type="SUPFAM" id="SSF51735">
    <property type="entry name" value="NAD(P)-binding Rossmann-fold domains"/>
    <property type="match status" value="1"/>
</dbReference>
<evidence type="ECO:0000259" key="1">
    <source>
        <dbReference type="SMART" id="SM00829"/>
    </source>
</evidence>
<dbReference type="PANTHER" id="PTHR45348:SF2">
    <property type="entry name" value="ZINC-TYPE ALCOHOL DEHYDROGENASE-LIKE PROTEIN C2E1P3.01"/>
    <property type="match status" value="1"/>
</dbReference>
<dbReference type="AlphaFoldDB" id="A0AA41QXU6"/>
<dbReference type="Gene3D" id="3.40.50.720">
    <property type="entry name" value="NAD(P)-binding Rossmann-like Domain"/>
    <property type="match status" value="1"/>
</dbReference>
<dbReference type="Proteomes" id="UP001165341">
    <property type="component" value="Unassembled WGS sequence"/>
</dbReference>
<gene>
    <name evidence="2" type="ORF">MQH31_13860</name>
</gene>
<dbReference type="InterPro" id="IPR047122">
    <property type="entry name" value="Trans-enoyl_RdTase-like"/>
</dbReference>
<name>A0AA41QXU6_9MICO</name>
<sequence length="357" mass="37896">MKTPTNEALWLLDVRGGFEVRTSTHPTPGPGQVVVRVRAVAVNPVDAITGPFRRLVTPWMRYPTVIGSDVAGEIAAVGEGMTRFEVGDRVVGFAAGQERLRNNSEEGGFQHYVTVLERVCAELPDSVTFEQAAVLPLGVSTAAAGLYEKDQLALPLPTWSPSPRGEVVLVWGASTSVGSNAVQLARASGYTVIATAGRQNHDFVRSLGAQAVFDYRDHEVDQQIVEAIGHRHLAGSIAIGAGALTHALRIAGRTSGTRRIASAYPDPLTRVRSFLARARGIRVTSIWGGTPVQSPVGPAIFRDFLPVALSTGQFRPAPDPRVFGIGLDQVPGALAALRAGVSATKLVVTVTPEEIHP</sequence>
<evidence type="ECO:0000313" key="3">
    <source>
        <dbReference type="Proteomes" id="UP001165341"/>
    </source>
</evidence>
<dbReference type="InterPro" id="IPR020843">
    <property type="entry name" value="ER"/>
</dbReference>
<dbReference type="Pfam" id="PF08240">
    <property type="entry name" value="ADH_N"/>
    <property type="match status" value="1"/>
</dbReference>
<organism evidence="2 3">
    <name type="scientific">Cryobacterium zhongshanensis</name>
    <dbReference type="NCBI Taxonomy" id="2928153"/>
    <lineage>
        <taxon>Bacteria</taxon>
        <taxon>Bacillati</taxon>
        <taxon>Actinomycetota</taxon>
        <taxon>Actinomycetes</taxon>
        <taxon>Micrococcales</taxon>
        <taxon>Microbacteriaceae</taxon>
        <taxon>Cryobacterium</taxon>
    </lineage>
</organism>
<dbReference type="EMBL" id="JALGAR010000003">
    <property type="protein sequence ID" value="MCI4658893.1"/>
    <property type="molecule type" value="Genomic_DNA"/>
</dbReference>
<dbReference type="InterPro" id="IPR013149">
    <property type="entry name" value="ADH-like_C"/>
</dbReference>
<reference evidence="2" key="1">
    <citation type="submission" date="2022-03" db="EMBL/GenBank/DDBJ databases">
        <title>Cryobacterium sp. nov. strain ZS14-85, isolated from Antarctic soil.</title>
        <authorList>
            <person name="Li J."/>
            <person name="Niu G."/>
        </authorList>
    </citation>
    <scope>NUCLEOTIDE SEQUENCE</scope>
    <source>
        <strain evidence="2">ZS14-85</strain>
    </source>
</reference>
<dbReference type="InterPro" id="IPR036291">
    <property type="entry name" value="NAD(P)-bd_dom_sf"/>
</dbReference>
<dbReference type="GO" id="GO:0016651">
    <property type="term" value="F:oxidoreductase activity, acting on NAD(P)H"/>
    <property type="evidence" value="ECO:0007669"/>
    <property type="project" value="InterPro"/>
</dbReference>
<dbReference type="InterPro" id="IPR011032">
    <property type="entry name" value="GroES-like_sf"/>
</dbReference>
<accession>A0AA41QXU6</accession>
<feature type="domain" description="Enoyl reductase (ER)" evidence="1">
    <location>
        <begin position="16"/>
        <end position="348"/>
    </location>
</feature>
<proteinExistence type="predicted"/>
<dbReference type="Pfam" id="PF00107">
    <property type="entry name" value="ADH_zinc_N"/>
    <property type="match status" value="1"/>
</dbReference>
<dbReference type="SMART" id="SM00829">
    <property type="entry name" value="PKS_ER"/>
    <property type="match status" value="1"/>
</dbReference>